<dbReference type="GO" id="GO:0006260">
    <property type="term" value="P:DNA replication"/>
    <property type="evidence" value="ECO:0007669"/>
    <property type="project" value="UniProtKB-KW"/>
</dbReference>
<dbReference type="EMBL" id="JASPKZ010003067">
    <property type="protein sequence ID" value="KAJ9594135.1"/>
    <property type="molecule type" value="Genomic_DNA"/>
</dbReference>
<reference evidence="12" key="2">
    <citation type="submission" date="2023-05" db="EMBL/GenBank/DDBJ databases">
        <authorList>
            <person name="Fouks B."/>
        </authorList>
    </citation>
    <scope>NUCLEOTIDE SEQUENCE</scope>
    <source>
        <strain evidence="12">Stay&amp;Tobe</strain>
        <tissue evidence="12">Testes</tissue>
    </source>
</reference>
<dbReference type="Pfam" id="PF16099">
    <property type="entry name" value="RMI1_C"/>
    <property type="match status" value="1"/>
</dbReference>
<feature type="region of interest" description="Disordered" evidence="8">
    <location>
        <begin position="370"/>
        <end position="452"/>
    </location>
</feature>
<evidence type="ECO:0000256" key="4">
    <source>
        <dbReference type="ARBA" id="ARBA00022705"/>
    </source>
</evidence>
<dbReference type="Pfam" id="PF21000">
    <property type="entry name" value="RMI1_N_N"/>
    <property type="match status" value="1"/>
</dbReference>
<dbReference type="FunFam" id="2.40.50.770:FF:000002">
    <property type="entry name" value="recQ-mediated genome instability protein 1"/>
    <property type="match status" value="1"/>
</dbReference>
<feature type="non-terminal residue" evidence="12">
    <location>
        <position position="1"/>
    </location>
</feature>
<dbReference type="SMART" id="SM01161">
    <property type="entry name" value="DUF1767"/>
    <property type="match status" value="1"/>
</dbReference>
<evidence type="ECO:0000256" key="1">
    <source>
        <dbReference type="ARBA" id="ARBA00004123"/>
    </source>
</evidence>
<feature type="domain" description="RMI1 N-terminal" evidence="11">
    <location>
        <begin position="17"/>
        <end position="63"/>
    </location>
</feature>
<dbReference type="InterPro" id="IPR049363">
    <property type="entry name" value="RMI1_N"/>
</dbReference>
<dbReference type="InterPro" id="IPR032199">
    <property type="entry name" value="RMI1_C"/>
</dbReference>
<evidence type="ECO:0000259" key="11">
    <source>
        <dbReference type="Pfam" id="PF21000"/>
    </source>
</evidence>
<dbReference type="PANTHER" id="PTHR14790">
    <property type="entry name" value="RECQ-MEDIATED GENOME INSTABILITY PROTEIN 1 RMI1"/>
    <property type="match status" value="1"/>
</dbReference>
<feature type="compositionally biased region" description="Polar residues" evidence="8">
    <location>
        <begin position="408"/>
        <end position="446"/>
    </location>
</feature>
<comment type="similarity">
    <text evidence="2">Belongs to the RMI1 family.</text>
</comment>
<feature type="domain" description="RecQ-mediated genome instability protein 1 C-terminal OB-fold" evidence="10">
    <location>
        <begin position="515"/>
        <end position="604"/>
    </location>
</feature>
<keyword evidence="5" id="KW-0539">Nucleus</keyword>
<feature type="compositionally biased region" description="Polar residues" evidence="8">
    <location>
        <begin position="372"/>
        <end position="398"/>
    </location>
</feature>
<keyword evidence="4" id="KW-0235">DNA replication</keyword>
<dbReference type="InterPro" id="IPR044881">
    <property type="entry name" value="RMI1_N_N_sf"/>
</dbReference>
<feature type="region of interest" description="Disordered" evidence="8">
    <location>
        <begin position="333"/>
        <end position="352"/>
    </location>
</feature>
<evidence type="ECO:0000259" key="10">
    <source>
        <dbReference type="Pfam" id="PF16099"/>
    </source>
</evidence>
<comment type="caution">
    <text evidence="12">The sequence shown here is derived from an EMBL/GenBank/DDBJ whole genome shotgun (WGS) entry which is preliminary data.</text>
</comment>
<dbReference type="GO" id="GO:0000166">
    <property type="term" value="F:nucleotide binding"/>
    <property type="evidence" value="ECO:0007669"/>
    <property type="project" value="InterPro"/>
</dbReference>
<gene>
    <name evidence="12" type="ORF">L9F63_014451</name>
</gene>
<evidence type="ECO:0000313" key="13">
    <source>
        <dbReference type="Proteomes" id="UP001233999"/>
    </source>
</evidence>
<evidence type="ECO:0000256" key="5">
    <source>
        <dbReference type="ARBA" id="ARBA00023242"/>
    </source>
</evidence>
<reference evidence="12" key="1">
    <citation type="journal article" date="2023" name="IScience">
        <title>Live-bearing cockroach genome reveals convergent evolutionary mechanisms linked to viviparity in insects and beyond.</title>
        <authorList>
            <person name="Fouks B."/>
            <person name="Harrison M.C."/>
            <person name="Mikhailova A.A."/>
            <person name="Marchal E."/>
            <person name="English S."/>
            <person name="Carruthers M."/>
            <person name="Jennings E.C."/>
            <person name="Chiamaka E.L."/>
            <person name="Frigard R.A."/>
            <person name="Pippel M."/>
            <person name="Attardo G.M."/>
            <person name="Benoit J.B."/>
            <person name="Bornberg-Bauer E."/>
            <person name="Tobe S.S."/>
        </authorList>
    </citation>
    <scope>NUCLEOTIDE SEQUENCE</scope>
    <source>
        <strain evidence="12">Stay&amp;Tobe</strain>
    </source>
</reference>
<dbReference type="Gene3D" id="1.10.8.1020">
    <property type="entry name" value="RecQ-mediated genome instability protein 1, N-terminal domain"/>
    <property type="match status" value="1"/>
</dbReference>
<dbReference type="Proteomes" id="UP001233999">
    <property type="component" value="Unassembled WGS sequence"/>
</dbReference>
<dbReference type="GO" id="GO:0000724">
    <property type="term" value="P:double-strand break repair via homologous recombination"/>
    <property type="evidence" value="ECO:0007669"/>
    <property type="project" value="TreeGrafter"/>
</dbReference>
<dbReference type="GO" id="GO:0031422">
    <property type="term" value="C:RecQ family helicase-topoisomerase III complex"/>
    <property type="evidence" value="ECO:0007669"/>
    <property type="project" value="TreeGrafter"/>
</dbReference>
<accession>A0AAD8A8K7</accession>
<dbReference type="Gene3D" id="2.40.50.770">
    <property type="entry name" value="RecQ-mediated genome instability protein Rmi1, C-terminal domain"/>
    <property type="match status" value="1"/>
</dbReference>
<name>A0AAD8A8K7_DIPPU</name>
<dbReference type="GO" id="GO:0000712">
    <property type="term" value="P:resolution of meiotic recombination intermediates"/>
    <property type="evidence" value="ECO:0007669"/>
    <property type="project" value="TreeGrafter"/>
</dbReference>
<dbReference type="Gene3D" id="2.40.50.510">
    <property type="match status" value="1"/>
</dbReference>
<dbReference type="GO" id="GO:0016604">
    <property type="term" value="C:nuclear body"/>
    <property type="evidence" value="ECO:0007669"/>
    <property type="project" value="TreeGrafter"/>
</dbReference>
<dbReference type="PANTHER" id="PTHR14790:SF15">
    <property type="entry name" value="RECQ-MEDIATED GENOME INSTABILITY PROTEIN 1"/>
    <property type="match status" value="1"/>
</dbReference>
<evidence type="ECO:0000256" key="2">
    <source>
        <dbReference type="ARBA" id="ARBA00006395"/>
    </source>
</evidence>
<keyword evidence="7" id="KW-0175">Coiled coil</keyword>
<evidence type="ECO:0000256" key="3">
    <source>
        <dbReference type="ARBA" id="ARBA00018987"/>
    </source>
</evidence>
<protein>
    <recommendedName>
        <fullName evidence="3">RecQ-mediated genome instability protein 1</fullName>
    </recommendedName>
</protein>
<dbReference type="InterPro" id="IPR042470">
    <property type="entry name" value="RMI1_N_C_sf"/>
</dbReference>
<dbReference type="InterPro" id="IPR013894">
    <property type="entry name" value="RMI1_OB"/>
</dbReference>
<evidence type="ECO:0000313" key="12">
    <source>
        <dbReference type="EMBL" id="KAJ9594135.1"/>
    </source>
</evidence>
<evidence type="ECO:0000256" key="7">
    <source>
        <dbReference type="SAM" id="Coils"/>
    </source>
</evidence>
<feature type="domain" description="RecQ mediated genome instability protein 1 OB-fold" evidence="9">
    <location>
        <begin position="69"/>
        <end position="200"/>
    </location>
</feature>
<feature type="non-terminal residue" evidence="12">
    <location>
        <position position="605"/>
    </location>
</feature>
<proteinExistence type="inferred from homology"/>
<keyword evidence="13" id="KW-1185">Reference proteome</keyword>
<evidence type="ECO:0000259" key="9">
    <source>
        <dbReference type="Pfam" id="PF08585"/>
    </source>
</evidence>
<sequence length="605" mass="68250">EFAMSDYLAAIRRFLTNSSLHATPEWVEGCVEFFISNHQNDRFSHDDLKKFVLEQWKLADLTEMGQGCLPPNLASITKTTLPGRYAVQVEWMKDVGQPAYRQLQNLQKKVNNNAEIGEKLPEAWEPKPTRMLQLSLNDGKQTILGMEYKSISSLNEELLPGFKVLIIGPVECRRGVVLLQEHNLQIIGGEVDSLLIPNATENVLARTLNLEQNADPYRTQTEQTSSIQVPAQTTAVQNVQPALINNVVPRITNQVACRNGREELFDENNFMIGDEDNARLSRLEHQFQEEYDNVHQIENDTDELEQKYLREIQNMNLDELEFDNVDDENVLTNPLPQTLQGTSERNDTSHLLDGDDDFLYDLPLDDLEKTSNELSRPESNITLSKLNSKLNPAQTESASAGKCKAKSLKSQNKQSKITSFLNKSSDNFDSGLGTPSTSSGKNTSVKTRTETIKKSSGNQSLCSEFETDIERDFETECDIIDWPDDDFETNEKDEIKDGNSQKTVNVVKPVITNPEPFVYLSQIKLPVERRKVYTVKAFVLTLVTQLTFGDDGWNLSVTICDGSGYLNVKLSSDVLEKLIGFSATEMRALRQDVSKNPLLKDKLKN</sequence>
<comment type="subcellular location">
    <subcellularLocation>
        <location evidence="1">Nucleus</location>
    </subcellularLocation>
</comment>
<comment type="function">
    <text evidence="6">Essential component of the RMI complex, a complex that plays an important role in the processing of homologous recombination intermediates to limit DNA crossover formation in cells. Promotes TOP3A binding to double Holliday junctions (DHJ) and hence stimulates TOP3A-mediated dissolution. Required for BLM phosphorylation during mitosis. Within the BLM complex, required for BLM and TOP3A stability.</text>
</comment>
<organism evidence="12 13">
    <name type="scientific">Diploptera punctata</name>
    <name type="common">Pacific beetle cockroach</name>
    <dbReference type="NCBI Taxonomy" id="6984"/>
    <lineage>
        <taxon>Eukaryota</taxon>
        <taxon>Metazoa</taxon>
        <taxon>Ecdysozoa</taxon>
        <taxon>Arthropoda</taxon>
        <taxon>Hexapoda</taxon>
        <taxon>Insecta</taxon>
        <taxon>Pterygota</taxon>
        <taxon>Neoptera</taxon>
        <taxon>Polyneoptera</taxon>
        <taxon>Dictyoptera</taxon>
        <taxon>Blattodea</taxon>
        <taxon>Blaberoidea</taxon>
        <taxon>Blaberidae</taxon>
        <taxon>Diplopterinae</taxon>
        <taxon>Diploptera</taxon>
    </lineage>
</organism>
<evidence type="ECO:0000256" key="8">
    <source>
        <dbReference type="SAM" id="MobiDB-lite"/>
    </source>
</evidence>
<feature type="compositionally biased region" description="Polar residues" evidence="8">
    <location>
        <begin position="333"/>
        <end position="343"/>
    </location>
</feature>
<dbReference type="Pfam" id="PF08585">
    <property type="entry name" value="RMI1_N_C"/>
    <property type="match status" value="1"/>
</dbReference>
<evidence type="ECO:0000256" key="6">
    <source>
        <dbReference type="ARBA" id="ARBA00024977"/>
    </source>
</evidence>
<dbReference type="AlphaFoldDB" id="A0AAD8A8K7"/>
<feature type="coiled-coil region" evidence="7">
    <location>
        <begin position="280"/>
        <end position="314"/>
    </location>
</feature>